<dbReference type="PROSITE" id="PS00518">
    <property type="entry name" value="ZF_RING_1"/>
    <property type="match status" value="1"/>
</dbReference>
<reference evidence="7 8" key="1">
    <citation type="submission" date="2024-04" db="EMBL/GenBank/DDBJ databases">
        <title>Tritrichomonas musculus Genome.</title>
        <authorList>
            <person name="Alves-Ferreira E."/>
            <person name="Grigg M."/>
            <person name="Lorenzi H."/>
            <person name="Galac M."/>
        </authorList>
    </citation>
    <scope>NUCLEOTIDE SEQUENCE [LARGE SCALE GENOMIC DNA]</scope>
    <source>
        <strain evidence="7 8">EAF2021</strain>
    </source>
</reference>
<dbReference type="EMBL" id="JAPFFF010000040">
    <property type="protein sequence ID" value="KAK8841851.1"/>
    <property type="molecule type" value="Genomic_DNA"/>
</dbReference>
<feature type="region of interest" description="Disordered" evidence="5">
    <location>
        <begin position="180"/>
        <end position="217"/>
    </location>
</feature>
<keyword evidence="3" id="KW-0862">Zinc</keyword>
<protein>
    <recommendedName>
        <fullName evidence="6">RING-type domain-containing protein</fullName>
    </recommendedName>
</protein>
<keyword evidence="2 4" id="KW-0863">Zinc-finger</keyword>
<sequence length="217" mass="24887">MSKQVTISKFNVKKDPQNKIHYTNMYSKYKWDINIISNYIASKKFSPLHQHSFDKTPTNDIMCNICYNYFPTINQTNCCFHHICTECIAATVDPAKMICPFCRKPNLTVTPNQKKENLKSNDVDDKEYSQYQEKVKEQFDFETAKGCSDEAIAIALQYKLDVKMVNELLLAGLSQDEIVSNLNKNSHPPQQPAQPQQNQNQKQVSSANNLQPNSTQP</sequence>
<keyword evidence="1" id="KW-0479">Metal-binding</keyword>
<dbReference type="PROSITE" id="PS50089">
    <property type="entry name" value="ZF_RING_2"/>
    <property type="match status" value="1"/>
</dbReference>
<dbReference type="InterPro" id="IPR001841">
    <property type="entry name" value="Znf_RING"/>
</dbReference>
<proteinExistence type="predicted"/>
<evidence type="ECO:0000256" key="4">
    <source>
        <dbReference type="PROSITE-ProRule" id="PRU00175"/>
    </source>
</evidence>
<keyword evidence="8" id="KW-1185">Reference proteome</keyword>
<evidence type="ECO:0000313" key="8">
    <source>
        <dbReference type="Proteomes" id="UP001470230"/>
    </source>
</evidence>
<evidence type="ECO:0000256" key="5">
    <source>
        <dbReference type="SAM" id="MobiDB-lite"/>
    </source>
</evidence>
<evidence type="ECO:0000256" key="1">
    <source>
        <dbReference type="ARBA" id="ARBA00022723"/>
    </source>
</evidence>
<dbReference type="SUPFAM" id="SSF57850">
    <property type="entry name" value="RING/U-box"/>
    <property type="match status" value="1"/>
</dbReference>
<organism evidence="7 8">
    <name type="scientific">Tritrichomonas musculus</name>
    <dbReference type="NCBI Taxonomy" id="1915356"/>
    <lineage>
        <taxon>Eukaryota</taxon>
        <taxon>Metamonada</taxon>
        <taxon>Parabasalia</taxon>
        <taxon>Tritrichomonadida</taxon>
        <taxon>Tritrichomonadidae</taxon>
        <taxon>Tritrichomonas</taxon>
    </lineage>
</organism>
<dbReference type="InterPro" id="IPR017907">
    <property type="entry name" value="Znf_RING_CS"/>
</dbReference>
<evidence type="ECO:0000256" key="3">
    <source>
        <dbReference type="ARBA" id="ARBA00022833"/>
    </source>
</evidence>
<feature type="domain" description="RING-type" evidence="6">
    <location>
        <begin position="63"/>
        <end position="103"/>
    </location>
</feature>
<feature type="compositionally biased region" description="Low complexity" evidence="5">
    <location>
        <begin position="193"/>
        <end position="209"/>
    </location>
</feature>
<dbReference type="InterPro" id="IPR013083">
    <property type="entry name" value="Znf_RING/FYVE/PHD"/>
</dbReference>
<name>A0ABR2H7M4_9EUKA</name>
<evidence type="ECO:0000259" key="6">
    <source>
        <dbReference type="PROSITE" id="PS50089"/>
    </source>
</evidence>
<accession>A0ABR2H7M4</accession>
<comment type="caution">
    <text evidence="7">The sequence shown here is derived from an EMBL/GenBank/DDBJ whole genome shotgun (WGS) entry which is preliminary data.</text>
</comment>
<dbReference type="Proteomes" id="UP001470230">
    <property type="component" value="Unassembled WGS sequence"/>
</dbReference>
<gene>
    <name evidence="7" type="ORF">M9Y10_026803</name>
</gene>
<evidence type="ECO:0000256" key="2">
    <source>
        <dbReference type="ARBA" id="ARBA00022771"/>
    </source>
</evidence>
<evidence type="ECO:0000313" key="7">
    <source>
        <dbReference type="EMBL" id="KAK8841851.1"/>
    </source>
</evidence>
<dbReference type="Gene3D" id="3.30.40.10">
    <property type="entry name" value="Zinc/RING finger domain, C3HC4 (zinc finger)"/>
    <property type="match status" value="1"/>
</dbReference>